<sequence length="131" mass="15268">MGMVVPGERDGHGGSRFILPRQFNYLLSRLSCHRFLDVMLGAILKLPSAMRSNRYYVKLVFLVASLAWVVYGIDYMFNVSRWLYLFRKIFRHCRYARIAGGTAISRLNKARNASGESMTRQLLWEETERKV</sequence>
<evidence type="ECO:0000313" key="2">
    <source>
        <dbReference type="EMBL" id="KAK1841378.1"/>
    </source>
</evidence>
<reference evidence="2" key="1">
    <citation type="submission" date="2023-01" db="EMBL/GenBank/DDBJ databases">
        <title>Colletotrichum chrysophilum M932 genome sequence.</title>
        <authorList>
            <person name="Baroncelli R."/>
        </authorList>
    </citation>
    <scope>NUCLEOTIDE SEQUENCE</scope>
    <source>
        <strain evidence="2">M932</strain>
    </source>
</reference>
<name>A0AAD9A4Y3_9PEZI</name>
<keyword evidence="1" id="KW-0812">Transmembrane</keyword>
<proteinExistence type="predicted"/>
<accession>A0AAD9A4Y3</accession>
<feature type="transmembrane region" description="Helical" evidence="1">
    <location>
        <begin position="55"/>
        <end position="77"/>
    </location>
</feature>
<dbReference type="AlphaFoldDB" id="A0AAD9A4Y3"/>
<evidence type="ECO:0000256" key="1">
    <source>
        <dbReference type="SAM" id="Phobius"/>
    </source>
</evidence>
<dbReference type="Proteomes" id="UP001243330">
    <property type="component" value="Unassembled WGS sequence"/>
</dbReference>
<gene>
    <name evidence="2" type="ORF">CCHR01_15996</name>
</gene>
<comment type="caution">
    <text evidence="2">The sequence shown here is derived from an EMBL/GenBank/DDBJ whole genome shotgun (WGS) entry which is preliminary data.</text>
</comment>
<evidence type="ECO:0000313" key="3">
    <source>
        <dbReference type="Proteomes" id="UP001243330"/>
    </source>
</evidence>
<organism evidence="2 3">
    <name type="scientific">Colletotrichum chrysophilum</name>
    <dbReference type="NCBI Taxonomy" id="1836956"/>
    <lineage>
        <taxon>Eukaryota</taxon>
        <taxon>Fungi</taxon>
        <taxon>Dikarya</taxon>
        <taxon>Ascomycota</taxon>
        <taxon>Pezizomycotina</taxon>
        <taxon>Sordariomycetes</taxon>
        <taxon>Hypocreomycetidae</taxon>
        <taxon>Glomerellales</taxon>
        <taxon>Glomerellaceae</taxon>
        <taxon>Colletotrichum</taxon>
        <taxon>Colletotrichum gloeosporioides species complex</taxon>
    </lineage>
</organism>
<dbReference type="EMBL" id="JAQOWY010000485">
    <property type="protein sequence ID" value="KAK1841378.1"/>
    <property type="molecule type" value="Genomic_DNA"/>
</dbReference>
<keyword evidence="1" id="KW-0472">Membrane</keyword>
<keyword evidence="3" id="KW-1185">Reference proteome</keyword>
<keyword evidence="1" id="KW-1133">Transmembrane helix</keyword>
<protein>
    <submittedName>
        <fullName evidence="2">Uncharacterized protein</fullName>
    </submittedName>
</protein>